<keyword evidence="1" id="KW-0732">Signal</keyword>
<dbReference type="PROSITE" id="PS51470">
    <property type="entry name" value="FG_GAP"/>
    <property type="match status" value="1"/>
</dbReference>
<feature type="region of interest" description="Disordered" evidence="4">
    <location>
        <begin position="30"/>
        <end position="55"/>
    </location>
</feature>
<dbReference type="InterPro" id="IPR013519">
    <property type="entry name" value="Int_alpha_beta-p"/>
</dbReference>
<dbReference type="SUPFAM" id="SSF50965">
    <property type="entry name" value="Galactose oxidase, central domain"/>
    <property type="match status" value="1"/>
</dbReference>
<comment type="caution">
    <text evidence="5">The sequence shown here is derived from an EMBL/GenBank/DDBJ whole genome shotgun (WGS) entry which is preliminary data.</text>
</comment>
<evidence type="ECO:0000256" key="4">
    <source>
        <dbReference type="SAM" id="MobiDB-lite"/>
    </source>
</evidence>
<evidence type="ECO:0000256" key="1">
    <source>
        <dbReference type="ARBA" id="ARBA00022729"/>
    </source>
</evidence>
<dbReference type="PANTHER" id="PTHR36220">
    <property type="entry name" value="UNNAMED PRODUCT"/>
    <property type="match status" value="1"/>
</dbReference>
<dbReference type="Proteomes" id="UP000186905">
    <property type="component" value="Unassembled WGS sequence"/>
</dbReference>
<evidence type="ECO:0000313" key="5">
    <source>
        <dbReference type="EMBL" id="OLQ75530.1"/>
    </source>
</evidence>
<dbReference type="SMART" id="SM00191">
    <property type="entry name" value="Int_alpha"/>
    <property type="match status" value="6"/>
</dbReference>
<dbReference type="InterPro" id="IPR013517">
    <property type="entry name" value="FG-GAP"/>
</dbReference>
<keyword evidence="3" id="KW-0325">Glycoprotein</keyword>
<keyword evidence="6" id="KW-1185">Reference proteome</keyword>
<name>A0A1Q9GLU9_9GAMM</name>
<feature type="compositionally biased region" description="Low complexity" evidence="4">
    <location>
        <begin position="453"/>
        <end position="464"/>
    </location>
</feature>
<proteinExistence type="predicted"/>
<feature type="region of interest" description="Disordered" evidence="4">
    <location>
        <begin position="105"/>
        <end position="124"/>
    </location>
</feature>
<feature type="compositionally biased region" description="Polar residues" evidence="4">
    <location>
        <begin position="44"/>
        <end position="55"/>
    </location>
</feature>
<keyword evidence="2" id="KW-0677">Repeat</keyword>
<dbReference type="EMBL" id="MJIL01000075">
    <property type="protein sequence ID" value="OLQ75530.1"/>
    <property type="molecule type" value="Genomic_DNA"/>
</dbReference>
<accession>A0A1Q9GLU9</accession>
<evidence type="ECO:0000256" key="3">
    <source>
        <dbReference type="ARBA" id="ARBA00023180"/>
    </source>
</evidence>
<dbReference type="PANTHER" id="PTHR36220:SF1">
    <property type="entry name" value="GAMMA TUBULIN COMPLEX COMPONENT C-TERMINAL DOMAIN-CONTAINING PROTEIN"/>
    <property type="match status" value="1"/>
</dbReference>
<protein>
    <recommendedName>
        <fullName evidence="7">Integrin</fullName>
    </recommendedName>
</protein>
<evidence type="ECO:0000256" key="2">
    <source>
        <dbReference type="ARBA" id="ARBA00022737"/>
    </source>
</evidence>
<dbReference type="AlphaFoldDB" id="A0A1Q9GLU9"/>
<organism evidence="5 6">
    <name type="scientific">Photobacterium proteolyticum</name>
    <dbReference type="NCBI Taxonomy" id="1903952"/>
    <lineage>
        <taxon>Bacteria</taxon>
        <taxon>Pseudomonadati</taxon>
        <taxon>Pseudomonadota</taxon>
        <taxon>Gammaproteobacteria</taxon>
        <taxon>Vibrionales</taxon>
        <taxon>Vibrionaceae</taxon>
        <taxon>Photobacterium</taxon>
    </lineage>
</organism>
<dbReference type="InterPro" id="IPR011043">
    <property type="entry name" value="Gal_Oxase/kelch_b-propeller"/>
</dbReference>
<feature type="region of interest" description="Disordered" evidence="4">
    <location>
        <begin position="439"/>
        <end position="464"/>
    </location>
</feature>
<evidence type="ECO:0008006" key="7">
    <source>
        <dbReference type="Google" id="ProtNLM"/>
    </source>
</evidence>
<dbReference type="STRING" id="1903952.BIT28_23150"/>
<dbReference type="InterPro" id="IPR028994">
    <property type="entry name" value="Integrin_alpha_N"/>
</dbReference>
<dbReference type="Gene3D" id="2.130.10.130">
    <property type="entry name" value="Integrin alpha, N-terminal"/>
    <property type="match status" value="4"/>
</dbReference>
<sequence>MDQSTYFAAIGYLKASNVDKNDNFGSAVSLSSSGDTLVVGAPRESSSYNGKESDNSISNSGAVYVFKQESSLWVQQARLKASNAEEGDNFGRSVSLSADGNTLAVGATGEDAGSNEGADGNSEPDSGAVYIFDLNGDIWTQQAYLKASNADSYDSFGEVVSLSSDGGILAIGAYGEDASTVGGESDNSSGNSGAVYIFVRNGASWSQEEYLKPSNADSTTSYSYQFGKAISLSSDGSVLAVGAPSEDSDRTGFTYSLSDSGAVYIFSRLENIWVQEAYLKASNAERSDYFGYSVSLNSDGSILAVGAVGEDASVTGGVNDNSEILSGSVYVFSNDSAGWAQQSYLKASNAEAWDNFGRSVSLNSDGRTLAVGASSESSSHLGGESDNSEVFSGAVYVFTYGDMGWEQSTYLKALEAKSFDRFGDAISLSSDGRTLAIGSHGESSSITDGAGGNSSPNSGAVYLY</sequence>
<reference evidence="5 6" key="1">
    <citation type="submission" date="2016-09" db="EMBL/GenBank/DDBJ databases">
        <title>Photobacterium proteolyticum sp. nov. a protease producing bacterium isolated from ocean sediments of Laizhou Bay.</title>
        <authorList>
            <person name="Li Y."/>
        </authorList>
    </citation>
    <scope>NUCLEOTIDE SEQUENCE [LARGE SCALE GENOMIC DNA]</scope>
    <source>
        <strain evidence="5 6">13-12</strain>
    </source>
</reference>
<dbReference type="Pfam" id="PF14312">
    <property type="entry name" value="FG-GAP_2"/>
    <property type="match status" value="6"/>
</dbReference>
<gene>
    <name evidence="5" type="ORF">BIT28_23150</name>
</gene>
<evidence type="ECO:0000313" key="6">
    <source>
        <dbReference type="Proteomes" id="UP000186905"/>
    </source>
</evidence>